<dbReference type="EMBL" id="CAJVPQ010013333">
    <property type="protein sequence ID" value="CAG8735459.1"/>
    <property type="molecule type" value="Genomic_DNA"/>
</dbReference>
<dbReference type="Proteomes" id="UP000789570">
    <property type="component" value="Unassembled WGS sequence"/>
</dbReference>
<protein>
    <submittedName>
        <fullName evidence="1">8613_t:CDS:1</fullName>
    </submittedName>
</protein>
<dbReference type="OrthoDB" id="2443046at2759"/>
<name>A0A9N9IH86_9GLOM</name>
<sequence length="69" mass="7686">MSREILLDETICKVLLSGLKLIFPERFSYKSSVIISKQIVALIETEIVSQSNIPSASKDLSLDESSLEE</sequence>
<feature type="non-terminal residue" evidence="1">
    <location>
        <position position="69"/>
    </location>
</feature>
<accession>A0A9N9IH86</accession>
<proteinExistence type="predicted"/>
<organism evidence="1 2">
    <name type="scientific">Funneliformis caledonium</name>
    <dbReference type="NCBI Taxonomy" id="1117310"/>
    <lineage>
        <taxon>Eukaryota</taxon>
        <taxon>Fungi</taxon>
        <taxon>Fungi incertae sedis</taxon>
        <taxon>Mucoromycota</taxon>
        <taxon>Glomeromycotina</taxon>
        <taxon>Glomeromycetes</taxon>
        <taxon>Glomerales</taxon>
        <taxon>Glomeraceae</taxon>
        <taxon>Funneliformis</taxon>
    </lineage>
</organism>
<reference evidence="1" key="1">
    <citation type="submission" date="2021-06" db="EMBL/GenBank/DDBJ databases">
        <authorList>
            <person name="Kallberg Y."/>
            <person name="Tangrot J."/>
            <person name="Rosling A."/>
        </authorList>
    </citation>
    <scope>NUCLEOTIDE SEQUENCE</scope>
    <source>
        <strain evidence="1">UK204</strain>
    </source>
</reference>
<evidence type="ECO:0000313" key="2">
    <source>
        <dbReference type="Proteomes" id="UP000789570"/>
    </source>
</evidence>
<dbReference type="AlphaFoldDB" id="A0A9N9IH86"/>
<comment type="caution">
    <text evidence="1">The sequence shown here is derived from an EMBL/GenBank/DDBJ whole genome shotgun (WGS) entry which is preliminary data.</text>
</comment>
<keyword evidence="2" id="KW-1185">Reference proteome</keyword>
<gene>
    <name evidence="1" type="ORF">FCALED_LOCUS15271</name>
</gene>
<evidence type="ECO:0000313" key="1">
    <source>
        <dbReference type="EMBL" id="CAG8735459.1"/>
    </source>
</evidence>